<dbReference type="Pfam" id="PF12728">
    <property type="entry name" value="HTH_17"/>
    <property type="match status" value="2"/>
</dbReference>
<evidence type="ECO:0000313" key="2">
    <source>
        <dbReference type="EMBL" id="KOO40319.1"/>
    </source>
</evidence>
<evidence type="ECO:0000259" key="1">
    <source>
        <dbReference type="Pfam" id="PF12728"/>
    </source>
</evidence>
<keyword evidence="3" id="KW-1185">Reference proteome</keyword>
<dbReference type="InterPro" id="IPR041657">
    <property type="entry name" value="HTH_17"/>
</dbReference>
<protein>
    <recommendedName>
        <fullName evidence="1">Helix-turn-helix domain-containing protein</fullName>
    </recommendedName>
</protein>
<organism evidence="2 3">
    <name type="scientific">Priestia koreensis</name>
    <dbReference type="NCBI Taxonomy" id="284581"/>
    <lineage>
        <taxon>Bacteria</taxon>
        <taxon>Bacillati</taxon>
        <taxon>Bacillota</taxon>
        <taxon>Bacilli</taxon>
        <taxon>Bacillales</taxon>
        <taxon>Bacillaceae</taxon>
        <taxon>Priestia</taxon>
    </lineage>
</organism>
<name>A0A0M0KNC9_9BACI</name>
<proteinExistence type="predicted"/>
<evidence type="ECO:0000313" key="3">
    <source>
        <dbReference type="Proteomes" id="UP000037558"/>
    </source>
</evidence>
<dbReference type="AlphaFoldDB" id="A0A0M0KNC9"/>
<dbReference type="EMBL" id="LILC01000036">
    <property type="protein sequence ID" value="KOO40319.1"/>
    <property type="molecule type" value="Genomic_DNA"/>
</dbReference>
<feature type="domain" description="Helix-turn-helix" evidence="1">
    <location>
        <begin position="10"/>
        <end position="63"/>
    </location>
</feature>
<dbReference type="PATRIC" id="fig|284581.3.peg.1821"/>
<dbReference type="STRING" id="284581.AMD01_21455"/>
<comment type="caution">
    <text evidence="2">The sequence shown here is derived from an EMBL/GenBank/DDBJ whole genome shotgun (WGS) entry which is preliminary data.</text>
</comment>
<accession>A0A0M0KNC9</accession>
<dbReference type="Gene3D" id="1.10.1660.10">
    <property type="match status" value="1"/>
</dbReference>
<gene>
    <name evidence="2" type="ORF">AMD01_21455</name>
</gene>
<reference evidence="3" key="1">
    <citation type="submission" date="2015-08" db="EMBL/GenBank/DDBJ databases">
        <title>Fjat-14210 dsm16467.</title>
        <authorList>
            <person name="Liu B."/>
            <person name="Wang J."/>
            <person name="Zhu Y."/>
            <person name="Liu G."/>
            <person name="Chen Q."/>
            <person name="Chen Z."/>
            <person name="Lan J."/>
            <person name="Che J."/>
            <person name="Ge C."/>
            <person name="Shi H."/>
            <person name="Pan Z."/>
            <person name="Liu X."/>
        </authorList>
    </citation>
    <scope>NUCLEOTIDE SEQUENCE [LARGE SCALE GENOMIC DNA]</scope>
    <source>
        <strain evidence="3">DSM 16467</strain>
    </source>
</reference>
<sequence length="328" mass="38586">MDHSGQDKELLDTQEAADLLGVERASIYRYVREKKLIPVHHFKSKIYHRNHFRREDVLSLQKAQDKPGLTTGEVSKRLSIHPTTVAKYIREGKLHATKHYYNGRNLNFISEEELERFSNEETIHVKRFITKDRSYALYQPFIHPQTREFGRIVAIEDEEVELKTSHDRVLTRNELENEQFEPLYTFSTIPYIARRGTISFSFPRPRHLSDIVCQVLDRFYKEIGIANMMLVEKEEEILLDVKPCSLAFSKQDQSVDLIHEELLLLQECVIEGEVTLQHEEIRLVSDITPVALYLPSKLKETLRTVAAKDEKTMEEWILEKIYPYLEEK</sequence>
<dbReference type="Proteomes" id="UP000037558">
    <property type="component" value="Unassembled WGS sequence"/>
</dbReference>
<dbReference type="RefSeq" id="WP_053403487.1">
    <property type="nucleotide sequence ID" value="NZ_LILC01000036.1"/>
</dbReference>
<dbReference type="OrthoDB" id="1798833at2"/>
<feature type="domain" description="Helix-turn-helix" evidence="1">
    <location>
        <begin position="69"/>
        <end position="117"/>
    </location>
</feature>